<organism evidence="7 8">
    <name type="scientific">Mucisphaera calidilacus</name>
    <dbReference type="NCBI Taxonomy" id="2527982"/>
    <lineage>
        <taxon>Bacteria</taxon>
        <taxon>Pseudomonadati</taxon>
        <taxon>Planctomycetota</taxon>
        <taxon>Phycisphaerae</taxon>
        <taxon>Phycisphaerales</taxon>
        <taxon>Phycisphaeraceae</taxon>
        <taxon>Mucisphaera</taxon>
    </lineage>
</organism>
<dbReference type="GO" id="GO:0003677">
    <property type="term" value="F:DNA binding"/>
    <property type="evidence" value="ECO:0007669"/>
    <property type="project" value="InterPro"/>
</dbReference>
<evidence type="ECO:0000313" key="8">
    <source>
        <dbReference type="Proteomes" id="UP000320386"/>
    </source>
</evidence>
<evidence type="ECO:0000259" key="6">
    <source>
        <dbReference type="Pfam" id="PF08281"/>
    </source>
</evidence>
<evidence type="ECO:0000256" key="4">
    <source>
        <dbReference type="ARBA" id="ARBA00023163"/>
    </source>
</evidence>
<gene>
    <name evidence="7" type="primary">sigW_3</name>
    <name evidence="7" type="ORF">Pan265_25700</name>
</gene>
<dbReference type="GO" id="GO:0016987">
    <property type="term" value="F:sigma factor activity"/>
    <property type="evidence" value="ECO:0007669"/>
    <property type="project" value="UniProtKB-KW"/>
</dbReference>
<dbReference type="RefSeq" id="WP_236254432.1">
    <property type="nucleotide sequence ID" value="NZ_CP036280.1"/>
</dbReference>
<reference evidence="7 8" key="1">
    <citation type="submission" date="2019-02" db="EMBL/GenBank/DDBJ databases">
        <title>Deep-cultivation of Planctomycetes and their phenomic and genomic characterization uncovers novel biology.</title>
        <authorList>
            <person name="Wiegand S."/>
            <person name="Jogler M."/>
            <person name="Boedeker C."/>
            <person name="Pinto D."/>
            <person name="Vollmers J."/>
            <person name="Rivas-Marin E."/>
            <person name="Kohn T."/>
            <person name="Peeters S.H."/>
            <person name="Heuer A."/>
            <person name="Rast P."/>
            <person name="Oberbeckmann S."/>
            <person name="Bunk B."/>
            <person name="Jeske O."/>
            <person name="Meyerdierks A."/>
            <person name="Storesund J.E."/>
            <person name="Kallscheuer N."/>
            <person name="Luecker S."/>
            <person name="Lage O.M."/>
            <person name="Pohl T."/>
            <person name="Merkel B.J."/>
            <person name="Hornburger P."/>
            <person name="Mueller R.-W."/>
            <person name="Bruemmer F."/>
            <person name="Labrenz M."/>
            <person name="Spormann A.M."/>
            <person name="Op den Camp H."/>
            <person name="Overmann J."/>
            <person name="Amann R."/>
            <person name="Jetten M.S.M."/>
            <person name="Mascher T."/>
            <person name="Medema M.H."/>
            <person name="Devos D.P."/>
            <person name="Kaster A.-K."/>
            <person name="Ovreas L."/>
            <person name="Rohde M."/>
            <person name="Galperin M.Y."/>
            <person name="Jogler C."/>
        </authorList>
    </citation>
    <scope>NUCLEOTIDE SEQUENCE [LARGE SCALE GENOMIC DNA]</scope>
    <source>
        <strain evidence="7 8">Pan265</strain>
    </source>
</reference>
<dbReference type="SUPFAM" id="SSF88946">
    <property type="entry name" value="Sigma2 domain of RNA polymerase sigma factors"/>
    <property type="match status" value="1"/>
</dbReference>
<dbReference type="NCBIfam" id="TIGR02937">
    <property type="entry name" value="sigma70-ECF"/>
    <property type="match status" value="1"/>
</dbReference>
<proteinExistence type="inferred from homology"/>
<feature type="domain" description="RNA polymerase sigma factor 70 region 4 type 2" evidence="6">
    <location>
        <begin position="140"/>
        <end position="188"/>
    </location>
</feature>
<dbReference type="InterPro" id="IPR013325">
    <property type="entry name" value="RNA_pol_sigma_r2"/>
</dbReference>
<keyword evidence="4" id="KW-0804">Transcription</keyword>
<dbReference type="PANTHER" id="PTHR43133:SF25">
    <property type="entry name" value="RNA POLYMERASE SIGMA FACTOR RFAY-RELATED"/>
    <property type="match status" value="1"/>
</dbReference>
<dbReference type="InterPro" id="IPR007627">
    <property type="entry name" value="RNA_pol_sigma70_r2"/>
</dbReference>
<comment type="similarity">
    <text evidence="1">Belongs to the sigma-70 factor family. ECF subfamily.</text>
</comment>
<dbReference type="CDD" id="cd06171">
    <property type="entry name" value="Sigma70_r4"/>
    <property type="match status" value="1"/>
</dbReference>
<keyword evidence="3" id="KW-0731">Sigma factor</keyword>
<dbReference type="AlphaFoldDB" id="A0A518C0E7"/>
<evidence type="ECO:0000256" key="2">
    <source>
        <dbReference type="ARBA" id="ARBA00023015"/>
    </source>
</evidence>
<keyword evidence="2" id="KW-0805">Transcription regulation</keyword>
<name>A0A518C0E7_9BACT</name>
<dbReference type="InterPro" id="IPR013324">
    <property type="entry name" value="RNA_pol_sigma_r3/r4-like"/>
</dbReference>
<dbReference type="PANTHER" id="PTHR43133">
    <property type="entry name" value="RNA POLYMERASE ECF-TYPE SIGMA FACTO"/>
    <property type="match status" value="1"/>
</dbReference>
<dbReference type="GO" id="GO:0006352">
    <property type="term" value="P:DNA-templated transcription initiation"/>
    <property type="evidence" value="ECO:0007669"/>
    <property type="project" value="InterPro"/>
</dbReference>
<dbReference type="EMBL" id="CP036280">
    <property type="protein sequence ID" value="QDU72696.1"/>
    <property type="molecule type" value="Genomic_DNA"/>
</dbReference>
<dbReference type="Proteomes" id="UP000320386">
    <property type="component" value="Chromosome"/>
</dbReference>
<protein>
    <submittedName>
        <fullName evidence="7">ECF RNA polymerase sigma factor SigW</fullName>
    </submittedName>
</protein>
<sequence>MTQAPLPDDLTKATDEQLLAAYRTGSDLAFETLLTRYERELLFFVTRFVKERAAAEDVFQETFIQLHLSADTFDPTRKFRPWLFTIAANKARDYLRKASRRQATTLSTTLGDEDGPELIDLLQADLPLPDQHAEDNETREKVRQAVSELPEHLREVLLLAYFHQFAYKEIAEMLSVPLGTVKSRLHAAVGTFADLWKTRTNHRTDDTPTA</sequence>
<feature type="domain" description="RNA polymerase sigma-70 region 2" evidence="5">
    <location>
        <begin position="33"/>
        <end position="101"/>
    </location>
</feature>
<evidence type="ECO:0000256" key="1">
    <source>
        <dbReference type="ARBA" id="ARBA00010641"/>
    </source>
</evidence>
<dbReference type="InterPro" id="IPR013249">
    <property type="entry name" value="RNA_pol_sigma70_r4_t2"/>
</dbReference>
<dbReference type="InterPro" id="IPR036388">
    <property type="entry name" value="WH-like_DNA-bd_sf"/>
</dbReference>
<evidence type="ECO:0000313" key="7">
    <source>
        <dbReference type="EMBL" id="QDU72696.1"/>
    </source>
</evidence>
<accession>A0A518C0E7</accession>
<evidence type="ECO:0000259" key="5">
    <source>
        <dbReference type="Pfam" id="PF04542"/>
    </source>
</evidence>
<dbReference type="SUPFAM" id="SSF88659">
    <property type="entry name" value="Sigma3 and sigma4 domains of RNA polymerase sigma factors"/>
    <property type="match status" value="1"/>
</dbReference>
<dbReference type="InterPro" id="IPR039425">
    <property type="entry name" value="RNA_pol_sigma-70-like"/>
</dbReference>
<dbReference type="InterPro" id="IPR014284">
    <property type="entry name" value="RNA_pol_sigma-70_dom"/>
</dbReference>
<dbReference type="Gene3D" id="1.10.1740.10">
    <property type="match status" value="1"/>
</dbReference>
<dbReference type="Gene3D" id="1.10.10.10">
    <property type="entry name" value="Winged helix-like DNA-binding domain superfamily/Winged helix DNA-binding domain"/>
    <property type="match status" value="1"/>
</dbReference>
<evidence type="ECO:0000256" key="3">
    <source>
        <dbReference type="ARBA" id="ARBA00023082"/>
    </source>
</evidence>
<dbReference type="Pfam" id="PF04542">
    <property type="entry name" value="Sigma70_r2"/>
    <property type="match status" value="1"/>
</dbReference>
<keyword evidence="8" id="KW-1185">Reference proteome</keyword>
<dbReference type="Pfam" id="PF08281">
    <property type="entry name" value="Sigma70_r4_2"/>
    <property type="match status" value="1"/>
</dbReference>
<dbReference type="KEGG" id="mcad:Pan265_25700"/>